<organism evidence="1 2">
    <name type="scientific">Streptomyces coffeae</name>
    <dbReference type="NCBI Taxonomy" id="621382"/>
    <lineage>
        <taxon>Bacteria</taxon>
        <taxon>Bacillati</taxon>
        <taxon>Actinomycetota</taxon>
        <taxon>Actinomycetes</taxon>
        <taxon>Kitasatosporales</taxon>
        <taxon>Streptomycetaceae</taxon>
        <taxon>Streptomyces</taxon>
    </lineage>
</organism>
<dbReference type="InterPro" id="IPR035948">
    <property type="entry name" value="YwqG-like_sf"/>
</dbReference>
<dbReference type="PANTHER" id="PTHR36436">
    <property type="entry name" value="SLL5081 PROTEIN"/>
    <property type="match status" value="1"/>
</dbReference>
<dbReference type="Proteomes" id="UP000634229">
    <property type="component" value="Unassembled WGS sequence"/>
</dbReference>
<protein>
    <submittedName>
        <fullName evidence="1">DUF1963 domain-containing protein</fullName>
    </submittedName>
</protein>
<sequence>MDTRENTAPDALHTLARTHLPPDMADRWTGLLRPAAHLRAAVPGDPVVGRLGGLPRLPEDIEWPVREGYGPLSFVAVVDCAALPVDELDIPLRPQGRLAFFYLEDEECEAVVDTCDPDTWAGARLLHLPPASADVPERPAPEGLTPYPAVPLTAQVAPSAPDAESTVLSAEFGLGALSVKERYAHPVRCDTFMEALWDHQRGAAHQIGGHAQCVQDAVEITVAKAVLGDDVDWEDPRVEEEAARWVLLAQFDSDEDTGMMWADAGVLYWLIRPEDLAAGRFDKAMFTWQCG</sequence>
<accession>A0ABS1NB96</accession>
<dbReference type="EMBL" id="JAERRF010000006">
    <property type="protein sequence ID" value="MBL1097351.1"/>
    <property type="molecule type" value="Genomic_DNA"/>
</dbReference>
<comment type="caution">
    <text evidence="1">The sequence shown here is derived from an EMBL/GenBank/DDBJ whole genome shotgun (WGS) entry which is preliminary data.</text>
</comment>
<proteinExistence type="predicted"/>
<dbReference type="PANTHER" id="PTHR36436:SF6">
    <property type="entry name" value="SLL5081 PROTEIN"/>
    <property type="match status" value="1"/>
</dbReference>
<dbReference type="InterPro" id="IPR015315">
    <property type="entry name" value="DUF1963"/>
</dbReference>
<dbReference type="RefSeq" id="WP_201874580.1">
    <property type="nucleotide sequence ID" value="NZ_JAERRF010000006.1"/>
</dbReference>
<name>A0ABS1NB96_9ACTN</name>
<gene>
    <name evidence="1" type="ORF">JK363_11820</name>
</gene>
<dbReference type="SUPFAM" id="SSF103032">
    <property type="entry name" value="Hypothetical protein YwqG"/>
    <property type="match status" value="1"/>
</dbReference>
<reference evidence="1 2" key="1">
    <citation type="submission" date="2021-01" db="EMBL/GenBank/DDBJ databases">
        <title>WGS of actinomycetes isolated from Thailand.</title>
        <authorList>
            <person name="Thawai C."/>
        </authorList>
    </citation>
    <scope>NUCLEOTIDE SEQUENCE [LARGE SCALE GENOMIC DNA]</scope>
    <source>
        <strain evidence="1 2">CA1R205</strain>
    </source>
</reference>
<evidence type="ECO:0000313" key="1">
    <source>
        <dbReference type="EMBL" id="MBL1097351.1"/>
    </source>
</evidence>
<dbReference type="Pfam" id="PF09234">
    <property type="entry name" value="DUF1963"/>
    <property type="match status" value="1"/>
</dbReference>
<evidence type="ECO:0000313" key="2">
    <source>
        <dbReference type="Proteomes" id="UP000634229"/>
    </source>
</evidence>
<dbReference type="Gene3D" id="2.30.320.10">
    <property type="entry name" value="YwqG-like"/>
    <property type="match status" value="1"/>
</dbReference>
<keyword evidence="2" id="KW-1185">Reference proteome</keyword>